<dbReference type="PROSITE" id="PS50111">
    <property type="entry name" value="CHEMOTAXIS_TRANSDUC_2"/>
    <property type="match status" value="1"/>
</dbReference>
<keyword evidence="1 2" id="KW-0807">Transducer</keyword>
<organism evidence="4 5">
    <name type="scientific">Clostridium acidisoli DSM 12555</name>
    <dbReference type="NCBI Taxonomy" id="1121291"/>
    <lineage>
        <taxon>Bacteria</taxon>
        <taxon>Bacillati</taxon>
        <taxon>Bacillota</taxon>
        <taxon>Clostridia</taxon>
        <taxon>Eubacteriales</taxon>
        <taxon>Clostridiaceae</taxon>
        <taxon>Clostridium</taxon>
    </lineage>
</organism>
<accession>A0A1W1X4H0</accession>
<evidence type="ECO:0000313" key="4">
    <source>
        <dbReference type="EMBL" id="SMC18854.1"/>
    </source>
</evidence>
<dbReference type="Proteomes" id="UP000192468">
    <property type="component" value="Unassembled WGS sequence"/>
</dbReference>
<gene>
    <name evidence="4" type="ORF">SAMN02745134_00683</name>
</gene>
<feature type="domain" description="Methyl-accepting transducer" evidence="3">
    <location>
        <begin position="115"/>
        <end position="278"/>
    </location>
</feature>
<reference evidence="4 5" key="1">
    <citation type="submission" date="2017-04" db="EMBL/GenBank/DDBJ databases">
        <authorList>
            <person name="Afonso C.L."/>
            <person name="Miller P.J."/>
            <person name="Scott M.A."/>
            <person name="Spackman E."/>
            <person name="Goraichik I."/>
            <person name="Dimitrov K.M."/>
            <person name="Suarez D.L."/>
            <person name="Swayne D.E."/>
        </authorList>
    </citation>
    <scope>NUCLEOTIDE SEQUENCE [LARGE SCALE GENOMIC DNA]</scope>
    <source>
        <strain evidence="4 5">DSM 12555</strain>
    </source>
</reference>
<dbReference type="GO" id="GO:0007165">
    <property type="term" value="P:signal transduction"/>
    <property type="evidence" value="ECO:0007669"/>
    <property type="project" value="UniProtKB-KW"/>
</dbReference>
<evidence type="ECO:0000256" key="2">
    <source>
        <dbReference type="PROSITE-ProRule" id="PRU00284"/>
    </source>
</evidence>
<dbReference type="RefSeq" id="WP_084113854.1">
    <property type="nucleotide sequence ID" value="NZ_FWXH01000002.1"/>
</dbReference>
<protein>
    <submittedName>
        <fullName evidence="4">Methyl-accepting chemotaxis protein (MCP) signalling domain-containing protein</fullName>
    </submittedName>
</protein>
<name>A0A1W1X4H0_9CLOT</name>
<sequence length="278" mass="30424">MNISDEEFFSSIKVAFDVLPALFTTDVTLTITNKEKFLLVKQAKTFNLSIQEELPIIEGGVSEQAIKTREKHSKRYEKETFGFPIIACAVPLINPSTNNVVGTITYGVSLEKENSILEMANNLQEFSETLVDSSKSLAGSTEKLSSNTENVNNMVNETKIGIVNMDEIIGYINSVANTTNMLGLNASIEAARAGEHGRGFSVVAEEIRKLATSSKESTIKINETLGKIKENINGIVESLNEFSTTSDEQLMQVKNISEKSSKLGALSTELLKLADMEN</sequence>
<dbReference type="SMART" id="SM00283">
    <property type="entry name" value="MA"/>
    <property type="match status" value="1"/>
</dbReference>
<keyword evidence="5" id="KW-1185">Reference proteome</keyword>
<dbReference type="SUPFAM" id="SSF58104">
    <property type="entry name" value="Methyl-accepting chemotaxis protein (MCP) signaling domain"/>
    <property type="match status" value="1"/>
</dbReference>
<evidence type="ECO:0000256" key="1">
    <source>
        <dbReference type="ARBA" id="ARBA00023224"/>
    </source>
</evidence>
<dbReference type="Gene3D" id="1.10.287.950">
    <property type="entry name" value="Methyl-accepting chemotaxis protein"/>
    <property type="match status" value="1"/>
</dbReference>
<dbReference type="PANTHER" id="PTHR32089">
    <property type="entry name" value="METHYL-ACCEPTING CHEMOTAXIS PROTEIN MCPB"/>
    <property type="match status" value="1"/>
</dbReference>
<dbReference type="AlphaFoldDB" id="A0A1W1X4H0"/>
<dbReference type="InterPro" id="IPR004089">
    <property type="entry name" value="MCPsignal_dom"/>
</dbReference>
<dbReference type="Pfam" id="PF00015">
    <property type="entry name" value="MCPsignal"/>
    <property type="match status" value="1"/>
</dbReference>
<dbReference type="GO" id="GO:0016020">
    <property type="term" value="C:membrane"/>
    <property type="evidence" value="ECO:0007669"/>
    <property type="project" value="InterPro"/>
</dbReference>
<dbReference type="EMBL" id="FWXH01000002">
    <property type="protein sequence ID" value="SMC18854.1"/>
    <property type="molecule type" value="Genomic_DNA"/>
</dbReference>
<proteinExistence type="predicted"/>
<evidence type="ECO:0000313" key="5">
    <source>
        <dbReference type="Proteomes" id="UP000192468"/>
    </source>
</evidence>
<dbReference type="PANTHER" id="PTHR32089:SF112">
    <property type="entry name" value="LYSOZYME-LIKE PROTEIN-RELATED"/>
    <property type="match status" value="1"/>
</dbReference>
<evidence type="ECO:0000259" key="3">
    <source>
        <dbReference type="PROSITE" id="PS50111"/>
    </source>
</evidence>
<dbReference type="STRING" id="1121291.SAMN02745134_00683"/>
<dbReference type="OrthoDB" id="9816519at2"/>